<dbReference type="Gene3D" id="3.50.50.60">
    <property type="entry name" value="FAD/NAD(P)-binding domain"/>
    <property type="match status" value="1"/>
</dbReference>
<evidence type="ECO:0000313" key="3">
    <source>
        <dbReference type="EMBL" id="TCJ87166.1"/>
    </source>
</evidence>
<dbReference type="InterPro" id="IPR036188">
    <property type="entry name" value="FAD/NAD-bd_sf"/>
</dbReference>
<organism evidence="3 4">
    <name type="scientific">Cocleimonas flava</name>
    <dbReference type="NCBI Taxonomy" id="634765"/>
    <lineage>
        <taxon>Bacteria</taxon>
        <taxon>Pseudomonadati</taxon>
        <taxon>Pseudomonadota</taxon>
        <taxon>Gammaproteobacteria</taxon>
        <taxon>Thiotrichales</taxon>
        <taxon>Thiotrichaceae</taxon>
        <taxon>Cocleimonas</taxon>
    </lineage>
</organism>
<name>A0A4R1EZ27_9GAMM</name>
<dbReference type="InterPro" id="IPR006076">
    <property type="entry name" value="FAD-dep_OxRdtase"/>
</dbReference>
<gene>
    <name evidence="3" type="ORF">EV695_1669</name>
</gene>
<evidence type="ECO:0000256" key="1">
    <source>
        <dbReference type="ARBA" id="ARBA00023002"/>
    </source>
</evidence>
<dbReference type="PANTHER" id="PTHR13847">
    <property type="entry name" value="SARCOSINE DEHYDROGENASE-RELATED"/>
    <property type="match status" value="1"/>
</dbReference>
<protein>
    <submittedName>
        <fullName evidence="3">Glycine/D-amino acid oxidase-like deaminating enzyme</fullName>
    </submittedName>
</protein>
<dbReference type="EMBL" id="SMFQ01000003">
    <property type="protein sequence ID" value="TCJ87166.1"/>
    <property type="molecule type" value="Genomic_DNA"/>
</dbReference>
<evidence type="ECO:0000313" key="4">
    <source>
        <dbReference type="Proteomes" id="UP000294887"/>
    </source>
</evidence>
<keyword evidence="1" id="KW-0560">Oxidoreductase</keyword>
<sequence length="420" mass="47649">MRKNRSIAILGAGISGVSSAYYLSKLGVFDEIILIDKLQPLSFTTSCSGENFREYWPQSMMNRFIGHSIDLMKAFSKDCDNCFNMKYSGYDFVTHKDNHSIFPLTDTDSGEIGDIQRLEDHELIQKTKPYLDDSVKAVEHINKAGSIEVYALGSMLLKLARQNGVKLLTEEVVELDRTASSQFKLSFESGASLETTDLLLASGPFIQQHAKSLGYELPIYNIKQRKFVFKDTKQIIPRDMPFTIYADSQYLQWNPDEEKLMNEYEEYHWLLEEFPAGLHIKPEGQDQIKMGWAYNQQQEQPQWDIFADDEFVSVVLKGASRFIPAISAYANEIPTSVTHFAGYYTRTDDNLPVMGELEQGLYVSGAFAGYGTMAGCASGELMAEIITNQQTPEYLKYFSPDRFENATLMEEISQYPSGQL</sequence>
<comment type="caution">
    <text evidence="3">The sequence shown here is derived from an EMBL/GenBank/DDBJ whole genome shotgun (WGS) entry which is preliminary data.</text>
</comment>
<dbReference type="RefSeq" id="WP_165874654.1">
    <property type="nucleotide sequence ID" value="NZ_BAAAFU010000004.1"/>
</dbReference>
<dbReference type="AlphaFoldDB" id="A0A4R1EZ27"/>
<dbReference type="SUPFAM" id="SSF51905">
    <property type="entry name" value="FAD/NAD(P)-binding domain"/>
    <property type="match status" value="1"/>
</dbReference>
<accession>A0A4R1EZ27</accession>
<dbReference type="GO" id="GO:0016491">
    <property type="term" value="F:oxidoreductase activity"/>
    <property type="evidence" value="ECO:0007669"/>
    <property type="project" value="UniProtKB-KW"/>
</dbReference>
<dbReference type="Pfam" id="PF01266">
    <property type="entry name" value="DAO"/>
    <property type="match status" value="1"/>
</dbReference>
<dbReference type="Proteomes" id="UP000294887">
    <property type="component" value="Unassembled WGS sequence"/>
</dbReference>
<feature type="domain" description="FAD dependent oxidoreductase" evidence="2">
    <location>
        <begin position="7"/>
        <end position="384"/>
    </location>
</feature>
<dbReference type="GO" id="GO:0005737">
    <property type="term" value="C:cytoplasm"/>
    <property type="evidence" value="ECO:0007669"/>
    <property type="project" value="TreeGrafter"/>
</dbReference>
<proteinExistence type="predicted"/>
<dbReference type="Gene3D" id="3.30.9.10">
    <property type="entry name" value="D-Amino Acid Oxidase, subunit A, domain 2"/>
    <property type="match status" value="1"/>
</dbReference>
<evidence type="ECO:0000259" key="2">
    <source>
        <dbReference type="Pfam" id="PF01266"/>
    </source>
</evidence>
<dbReference type="PANTHER" id="PTHR13847:SF287">
    <property type="entry name" value="FAD-DEPENDENT OXIDOREDUCTASE DOMAIN-CONTAINING PROTEIN 1"/>
    <property type="match status" value="1"/>
</dbReference>
<keyword evidence="4" id="KW-1185">Reference proteome</keyword>
<reference evidence="3 4" key="1">
    <citation type="submission" date="2019-03" db="EMBL/GenBank/DDBJ databases">
        <title>Genomic Encyclopedia of Type Strains, Phase IV (KMG-IV): sequencing the most valuable type-strain genomes for metagenomic binning, comparative biology and taxonomic classification.</title>
        <authorList>
            <person name="Goeker M."/>
        </authorList>
    </citation>
    <scope>NUCLEOTIDE SEQUENCE [LARGE SCALE GENOMIC DNA]</scope>
    <source>
        <strain evidence="3 4">DSM 24830</strain>
    </source>
</reference>